<comment type="caution">
    <text evidence="1">The sequence shown here is derived from an EMBL/GenBank/DDBJ whole genome shotgun (WGS) entry which is preliminary data.</text>
</comment>
<evidence type="ECO:0000313" key="1">
    <source>
        <dbReference type="EMBL" id="GAA1681184.1"/>
    </source>
</evidence>
<sequence length="303" mass="34639">MPTAWESLHFMRGAAEADEPMGSKEKWWVELPMLGERPWLLKLARLDERDGTVSGEDWAEWTVHQLAEQLGVPSATIRPAMLENRRAIISRSVLRDDFEYLDHGNSVLSARFPGYDQSVQGENPGYTPFAVRHALAEVAPPADNDWPAGFTAFDVWAGYLLMDAWTAGRDRHHENWAVVLRADERRLAPSFDHGNALGFQERDERRVRMLADEAHLMRWAERGASRHFVGQPKLTDLAWSALNLASRQARRFWVERLDEISEDAVRSVVSQVPRGIMSEVTHRFVVQLLVTNRRRLLDGYSST</sequence>
<dbReference type="EMBL" id="BAAAPK010000001">
    <property type="protein sequence ID" value="GAA1681184.1"/>
    <property type="molecule type" value="Genomic_DNA"/>
</dbReference>
<proteinExistence type="predicted"/>
<evidence type="ECO:0000313" key="2">
    <source>
        <dbReference type="Proteomes" id="UP001500596"/>
    </source>
</evidence>
<keyword evidence="2" id="KW-1185">Reference proteome</keyword>
<dbReference type="Gene3D" id="1.10.1070.20">
    <property type="match status" value="1"/>
</dbReference>
<organism evidence="1 2">
    <name type="scientific">Microbacterium lacus</name>
    <dbReference type="NCBI Taxonomy" id="415217"/>
    <lineage>
        <taxon>Bacteria</taxon>
        <taxon>Bacillati</taxon>
        <taxon>Actinomycetota</taxon>
        <taxon>Actinomycetes</taxon>
        <taxon>Micrococcales</taxon>
        <taxon>Microbacteriaceae</taxon>
        <taxon>Microbacterium</taxon>
    </lineage>
</organism>
<accession>A0ABN2H357</accession>
<gene>
    <name evidence="1" type="ORF">GCM10009807_26410</name>
</gene>
<evidence type="ECO:0008006" key="3">
    <source>
        <dbReference type="Google" id="ProtNLM"/>
    </source>
</evidence>
<protein>
    <recommendedName>
        <fullName evidence="3">HipA-like C-terminal domain-containing protein</fullName>
    </recommendedName>
</protein>
<dbReference type="Proteomes" id="UP001500596">
    <property type="component" value="Unassembled WGS sequence"/>
</dbReference>
<reference evidence="1 2" key="1">
    <citation type="journal article" date="2019" name="Int. J. Syst. Evol. Microbiol.">
        <title>The Global Catalogue of Microorganisms (GCM) 10K type strain sequencing project: providing services to taxonomists for standard genome sequencing and annotation.</title>
        <authorList>
            <consortium name="The Broad Institute Genomics Platform"/>
            <consortium name="The Broad Institute Genome Sequencing Center for Infectious Disease"/>
            <person name="Wu L."/>
            <person name="Ma J."/>
        </authorList>
    </citation>
    <scope>NUCLEOTIDE SEQUENCE [LARGE SCALE GENOMIC DNA]</scope>
    <source>
        <strain evidence="1 2">JCM 15575</strain>
    </source>
</reference>
<dbReference type="RefSeq" id="WP_344055321.1">
    <property type="nucleotide sequence ID" value="NZ_BAAAPK010000001.1"/>
</dbReference>
<name>A0ABN2H357_9MICO</name>